<dbReference type="Proteomes" id="UP001285908">
    <property type="component" value="Unassembled WGS sequence"/>
</dbReference>
<name>A0AAJ0IDU6_9PEZI</name>
<reference evidence="2 3" key="1">
    <citation type="journal article" date="2023" name="Mol. Phylogenet. Evol.">
        <title>Genome-scale phylogeny and comparative genomics of the fungal order Sordariales.</title>
        <authorList>
            <person name="Hensen N."/>
            <person name="Bonometti L."/>
            <person name="Westerberg I."/>
            <person name="Brannstrom I.O."/>
            <person name="Guillou S."/>
            <person name="Cros-Aarteil S."/>
            <person name="Calhoun S."/>
            <person name="Haridas S."/>
            <person name="Kuo A."/>
            <person name="Mondo S."/>
            <person name="Pangilinan J."/>
            <person name="Riley R."/>
            <person name="LaButti K."/>
            <person name="Andreopoulos B."/>
            <person name="Lipzen A."/>
            <person name="Chen C."/>
            <person name="Yan M."/>
            <person name="Daum C."/>
            <person name="Ng V."/>
            <person name="Clum A."/>
            <person name="Steindorff A."/>
            <person name="Ohm R.A."/>
            <person name="Martin F."/>
            <person name="Silar P."/>
            <person name="Natvig D.O."/>
            <person name="Lalanne C."/>
            <person name="Gautier V."/>
            <person name="Ament-Velasquez S.L."/>
            <person name="Kruys A."/>
            <person name="Hutchinson M.I."/>
            <person name="Powell A.J."/>
            <person name="Barry K."/>
            <person name="Miller A.N."/>
            <person name="Grigoriev I.V."/>
            <person name="Debuchy R."/>
            <person name="Gladieux P."/>
            <person name="Hiltunen Thoren M."/>
            <person name="Johannesson H."/>
        </authorList>
    </citation>
    <scope>NUCLEOTIDE SEQUENCE [LARGE SCALE GENOMIC DNA]</scope>
    <source>
        <strain evidence="2 3">FGSC 10403</strain>
    </source>
</reference>
<feature type="compositionally biased region" description="Polar residues" evidence="1">
    <location>
        <begin position="473"/>
        <end position="488"/>
    </location>
</feature>
<proteinExistence type="predicted"/>
<comment type="caution">
    <text evidence="2">The sequence shown here is derived from an EMBL/GenBank/DDBJ whole genome shotgun (WGS) entry which is preliminary data.</text>
</comment>
<feature type="compositionally biased region" description="Polar residues" evidence="1">
    <location>
        <begin position="513"/>
        <end position="529"/>
    </location>
</feature>
<dbReference type="EMBL" id="JAULSX010000002">
    <property type="protein sequence ID" value="KAK3497911.1"/>
    <property type="molecule type" value="Genomic_DNA"/>
</dbReference>
<feature type="compositionally biased region" description="Polar residues" evidence="1">
    <location>
        <begin position="944"/>
        <end position="956"/>
    </location>
</feature>
<protein>
    <submittedName>
        <fullName evidence="2">Uncharacterized protein</fullName>
    </submittedName>
</protein>
<feature type="region of interest" description="Disordered" evidence="1">
    <location>
        <begin position="473"/>
        <end position="560"/>
    </location>
</feature>
<accession>A0AAJ0IDU6</accession>
<dbReference type="RefSeq" id="XP_062696175.1">
    <property type="nucleotide sequence ID" value="XM_062836125.1"/>
</dbReference>
<dbReference type="GeneID" id="87873747"/>
<dbReference type="AlphaFoldDB" id="A0AAJ0IDU6"/>
<evidence type="ECO:0000313" key="3">
    <source>
        <dbReference type="Proteomes" id="UP001285908"/>
    </source>
</evidence>
<evidence type="ECO:0000313" key="2">
    <source>
        <dbReference type="EMBL" id="KAK3497911.1"/>
    </source>
</evidence>
<gene>
    <name evidence="2" type="ORF">B0T23DRAFT_354390</name>
</gene>
<feature type="compositionally biased region" description="Basic and acidic residues" evidence="1">
    <location>
        <begin position="546"/>
        <end position="557"/>
    </location>
</feature>
<feature type="region of interest" description="Disordered" evidence="1">
    <location>
        <begin position="944"/>
        <end position="969"/>
    </location>
</feature>
<keyword evidence="3" id="KW-1185">Reference proteome</keyword>
<organism evidence="2 3">
    <name type="scientific">Neurospora hispaniola</name>
    <dbReference type="NCBI Taxonomy" id="588809"/>
    <lineage>
        <taxon>Eukaryota</taxon>
        <taxon>Fungi</taxon>
        <taxon>Dikarya</taxon>
        <taxon>Ascomycota</taxon>
        <taxon>Pezizomycotina</taxon>
        <taxon>Sordariomycetes</taxon>
        <taxon>Sordariomycetidae</taxon>
        <taxon>Sordariales</taxon>
        <taxon>Sordariaceae</taxon>
        <taxon>Neurospora</taxon>
    </lineage>
</organism>
<evidence type="ECO:0000256" key="1">
    <source>
        <dbReference type="SAM" id="MobiDB-lite"/>
    </source>
</evidence>
<sequence length="969" mass="108825">MTSPAVLNSDREVPAVSGLLDATEEPPVVLANSDRYVSTHEDTGMATDGACIDRLETNVAGFYISNGSATESTAVEIRLPCTEKSSAKTQFSTSGTNFNSFQAPGPNGISNSALSEPGKITPNQAMQTSTSITRRHMNHTEDKKLDLKPTSRAVISTEPVGIYYPPRRLNIFRARAKNLRFTERDRNPVASHAVDKFEVIMEDDSDDFSLEDLEEFKVEAKQKMEKKTARFMSAVQQCAWRSRVEDLGTVQEIEEYITTGQIWSGCSWLFRIPKAVRVRTVAKSSSVVWCSSNVATKSSDVASNSSPVASRPEEDINVEPLQLPLSKFSSSPISQRGSQFAPAPAPTLLHTCTKPSHRTSIFQPTYTPPLRPTPRRPHCRHFWISIFAQQHNDFDMFRALQHHRALARANEQQEATIEKPIHHPYQQTEALPFRRITLRDCFPLVNNPANDQKHDTSDNLITSNTLDRNIVETSSKNSSPIVENSNLGQDGLVDPLTSSLSKLKITPTPTRPGDNSQANWLTASPFSIHNDTDKPSNKPASKPRLSRREQRKLESRKWSNNALIDGRGRLDTKMNKLGKMRKRLHHRCTWVKKPFSLREFAHRAEQPVPFLVLTDPEGCKHFLEDPKKVAACPTADVGAAHQEGSKAGAPLPAHNVESVTTDDYRNPYHSVNANMGTDEAQTTENADSHDNIYTHMKKTSSRHILACASNISITDEKDDDTLAGSRDCPGADYYRHESASIATTTISTNLRMSQSTDVRPNTLDTGYFSNTEQPQTGLEYARLDDGLWYRLEEDGSLSEMTDQEYSDFISWRVNTLMSTDDSVPDPGVDAYTVDTAYFLDDRDWFSDALSDEDLEVFTTEDIEYIYSLREPNISEATDTCLRNVQNEERQSRRTRKKDNSWASHSLVDENGFIDTRKRRRQEEGRRLRGQCNWLRVPALPTLTNSSVPDLTLTSPEGESYSLHDPLDYE</sequence>